<evidence type="ECO:0000313" key="2">
    <source>
        <dbReference type="Proteomes" id="UP000756132"/>
    </source>
</evidence>
<reference evidence="1" key="1">
    <citation type="submission" date="2021-12" db="EMBL/GenBank/DDBJ databases">
        <authorList>
            <person name="Zaccaron A."/>
            <person name="Stergiopoulos I."/>
        </authorList>
    </citation>
    <scope>NUCLEOTIDE SEQUENCE</scope>
    <source>
        <strain evidence="1">Race5_Kim</strain>
    </source>
</reference>
<dbReference type="GeneID" id="71990466"/>
<dbReference type="InterPro" id="IPR032710">
    <property type="entry name" value="NTF2-like_dom_sf"/>
</dbReference>
<dbReference type="SUPFAM" id="SSF54427">
    <property type="entry name" value="NTF2-like"/>
    <property type="match status" value="1"/>
</dbReference>
<dbReference type="OMA" id="EGIAHNC"/>
<organism evidence="1 2">
    <name type="scientific">Passalora fulva</name>
    <name type="common">Tomato leaf mold</name>
    <name type="synonym">Cladosporium fulvum</name>
    <dbReference type="NCBI Taxonomy" id="5499"/>
    <lineage>
        <taxon>Eukaryota</taxon>
        <taxon>Fungi</taxon>
        <taxon>Dikarya</taxon>
        <taxon>Ascomycota</taxon>
        <taxon>Pezizomycotina</taxon>
        <taxon>Dothideomycetes</taxon>
        <taxon>Dothideomycetidae</taxon>
        <taxon>Mycosphaerellales</taxon>
        <taxon>Mycosphaerellaceae</taxon>
        <taxon>Fulvia</taxon>
    </lineage>
</organism>
<keyword evidence="2" id="KW-1185">Reference proteome</keyword>
<dbReference type="KEGG" id="ffu:CLAFUR5_10588"/>
<dbReference type="EMBL" id="CP090169">
    <property type="protein sequence ID" value="UJO19593.1"/>
    <property type="molecule type" value="Genomic_DNA"/>
</dbReference>
<name>A0A9Q8PBT7_PASFU</name>
<sequence length="141" mass="15483">MDQTPIQMIATHVEGIAHNCVKSLNGRNFSPSASGWNQMAAIFRADSEHPQGGIAEQGLEEHLEMQRQIAQEHPQYRLRLLDLHTEVDERAGSASVFMTVEATGIPPGVIRQSVGVSKFQLIDGRWLCVRYGGARGMVGDS</sequence>
<evidence type="ECO:0008006" key="3">
    <source>
        <dbReference type="Google" id="ProtNLM"/>
    </source>
</evidence>
<dbReference type="RefSeq" id="XP_047763959.1">
    <property type="nucleotide sequence ID" value="XM_047909736.1"/>
</dbReference>
<accession>A0A9Q8PBT7</accession>
<proteinExistence type="predicted"/>
<reference evidence="1" key="2">
    <citation type="journal article" date="2022" name="Microb. Genom.">
        <title>A chromosome-scale genome assembly of the tomato pathogen Cladosporium fulvum reveals a compartmentalized genome architecture and the presence of a dispensable chromosome.</title>
        <authorList>
            <person name="Zaccaron A.Z."/>
            <person name="Chen L.H."/>
            <person name="Samaras A."/>
            <person name="Stergiopoulos I."/>
        </authorList>
    </citation>
    <scope>NUCLEOTIDE SEQUENCE</scope>
    <source>
        <strain evidence="1">Race5_Kim</strain>
    </source>
</reference>
<gene>
    <name evidence="1" type="ORF">CLAFUR5_10588</name>
</gene>
<dbReference type="Proteomes" id="UP000756132">
    <property type="component" value="Chromosome 7"/>
</dbReference>
<protein>
    <recommendedName>
        <fullName evidence="3">SnoaL-like domain-containing protein</fullName>
    </recommendedName>
</protein>
<evidence type="ECO:0000313" key="1">
    <source>
        <dbReference type="EMBL" id="UJO19593.1"/>
    </source>
</evidence>
<dbReference type="OrthoDB" id="3621732at2759"/>
<dbReference type="AlphaFoldDB" id="A0A9Q8PBT7"/>